<dbReference type="GO" id="GO:0071732">
    <property type="term" value="P:cellular response to nitric oxide"/>
    <property type="evidence" value="ECO:0007669"/>
    <property type="project" value="UniProtKB-ARBA"/>
</dbReference>
<dbReference type="InterPro" id="IPR052155">
    <property type="entry name" value="Biofilm_reg_signaling"/>
</dbReference>
<evidence type="ECO:0000313" key="7">
    <source>
        <dbReference type="Proteomes" id="UP000294829"/>
    </source>
</evidence>
<dbReference type="InterPro" id="IPR000160">
    <property type="entry name" value="GGDEF_dom"/>
</dbReference>
<evidence type="ECO:0000256" key="1">
    <source>
        <dbReference type="ARBA" id="ARBA00051114"/>
    </source>
</evidence>
<dbReference type="PROSITE" id="PS50113">
    <property type="entry name" value="PAC"/>
    <property type="match status" value="1"/>
</dbReference>
<dbReference type="Pfam" id="PF00563">
    <property type="entry name" value="EAL"/>
    <property type="match status" value="1"/>
</dbReference>
<dbReference type="PANTHER" id="PTHR44757">
    <property type="entry name" value="DIGUANYLATE CYCLASE DGCP"/>
    <property type="match status" value="1"/>
</dbReference>
<evidence type="ECO:0000313" key="6">
    <source>
        <dbReference type="EMBL" id="TDK67580.1"/>
    </source>
</evidence>
<dbReference type="NCBIfam" id="TIGR00254">
    <property type="entry name" value="GGDEF"/>
    <property type="match status" value="1"/>
</dbReference>
<dbReference type="PROSITE" id="PS50112">
    <property type="entry name" value="PAS"/>
    <property type="match status" value="3"/>
</dbReference>
<dbReference type="InterPro" id="IPR035965">
    <property type="entry name" value="PAS-like_dom_sf"/>
</dbReference>
<accession>A0A4R5W4E3</accession>
<dbReference type="InterPro" id="IPR029787">
    <property type="entry name" value="Nucleotide_cyclase"/>
</dbReference>
<dbReference type="Gene3D" id="3.30.450.20">
    <property type="entry name" value="PAS domain"/>
    <property type="match status" value="3"/>
</dbReference>
<dbReference type="SUPFAM" id="SSF55781">
    <property type="entry name" value="GAF domain-like"/>
    <property type="match status" value="1"/>
</dbReference>
<dbReference type="InterPro" id="IPR029016">
    <property type="entry name" value="GAF-like_dom_sf"/>
</dbReference>
<feature type="domain" description="PAS" evidence="2">
    <location>
        <begin position="458"/>
        <end position="503"/>
    </location>
</feature>
<dbReference type="SMART" id="SM00086">
    <property type="entry name" value="PAC"/>
    <property type="match status" value="3"/>
</dbReference>
<dbReference type="SMART" id="SM00267">
    <property type="entry name" value="GGDEF"/>
    <property type="match status" value="1"/>
</dbReference>
<dbReference type="Pfam" id="PF13185">
    <property type="entry name" value="GAF_2"/>
    <property type="match status" value="1"/>
</dbReference>
<dbReference type="InterPro" id="IPR013655">
    <property type="entry name" value="PAS_fold_3"/>
</dbReference>
<dbReference type="GO" id="GO:0071111">
    <property type="term" value="F:cyclic-guanylate-specific phosphodiesterase activity"/>
    <property type="evidence" value="ECO:0007669"/>
    <property type="project" value="UniProtKB-EC"/>
</dbReference>
<feature type="domain" description="PAS" evidence="2">
    <location>
        <begin position="327"/>
        <end position="373"/>
    </location>
</feature>
<dbReference type="PROSITE" id="PS50887">
    <property type="entry name" value="GGDEF"/>
    <property type="match status" value="1"/>
</dbReference>
<sequence>MEIGMSGGENKNNLQPSINYANEDGVFDIWENDLSTGRFIHKSNRIFAALGYTPDEIAPDIDSIWDFIHPDDIPNIQRLLNELLSGVTDQYHCEFRLRAKNGDWIWYANHNKVLDRDATQLGSRFVGVTLDIHEKRNRDKEKTVLLRTHKLLNACTNALIEAHTEQELLDSICTLTTTIGGYKMAWVGYAQHDANKSVVIQSHYGIDLEYCQQVQITWSDTPTGQGPIGSAIRTNSTIVYQDYVNNPRVTLWRDWATASGFGSSIGLPLNVNNQVIGAISAYADEDFAFSKPEVELLEELAKILSYGIETLRTRLQNTQAQVALMNENEKNLALLHNASDGIHILDEQGNVIEVSDSFCEMLGYTRAEMIGMNVSHWEGQLSQKELDENLTHQLSQKKRVLFETVHLRKDGTIFNVEVSGFPLQLNGKPVLFSSSRDISARKKIEDNLHKKQRQLIANEKKFRELLSNLNIAIIVHNPDTSITYSNPRASELLGLTPDQLQGRVAFDPAWCFINEQGSVVSIEEYPVNKVLSTMTPLESHVLGVITTNANDIVWLSTNAFPEFDEEGTLRQIIVHFDDITARKQADEQIHHLAFFDDLTGLPNRRLLMDRLNSALATSARNKKYGAVLFIDLDRFKTINDVLGHDFGDLLLKEVAKRIQACVRRVDTVARLGGDEFVVVLLDLDEQTSVATQKTAMIADKIRQSLSSTYKIKGNEQHSSPSIGVSMFYDNQDSAESLLRQADMAMYKAKDSGRNAFRFFNPEMQSAVETRALLEADLRYAIPDNQLCLMYQIQVDNQHNPLGAEVLIRWVHPKRGLVSPMQFIPIAEESSLILDIGGWVIKEACRQLAHWAKFEMTEKLTIAVNVSAQQFRQIDFVDVVLRTLNIYQVKPERLKLELTESVVLNDVNDVVNKMHALKEIGVQLSMDDFGTGYSSLSYLKQLPLDQIKIDQSFVRDITSDPNDAVMVKTIIDLAKNFHLNVIAEGVENEEQLNFLKSHGCEAYQGYLFSRPIYIDQFEELLSAASAPQLFE</sequence>
<dbReference type="AlphaFoldDB" id="A0A4R5W4E3"/>
<dbReference type="PROSITE" id="PS50883">
    <property type="entry name" value="EAL"/>
    <property type="match status" value="1"/>
</dbReference>
<dbReference type="SUPFAM" id="SSF141868">
    <property type="entry name" value="EAL domain-like"/>
    <property type="match status" value="1"/>
</dbReference>
<reference evidence="6 7" key="1">
    <citation type="submission" date="2019-03" db="EMBL/GenBank/DDBJ databases">
        <title>Sapientia aquatica gen. nov., sp. nov., isolated from a crater lake.</title>
        <authorList>
            <person name="Felfoldi T."/>
            <person name="Szabo A."/>
            <person name="Toth E."/>
            <person name="Schumann P."/>
            <person name="Keki Z."/>
            <person name="Marialigeti K."/>
            <person name="Mathe I."/>
        </authorList>
    </citation>
    <scope>NUCLEOTIDE SEQUENCE [LARGE SCALE GENOMIC DNA]</scope>
    <source>
        <strain evidence="6 7">SA-152</strain>
    </source>
</reference>
<dbReference type="Pfam" id="PF13426">
    <property type="entry name" value="PAS_9"/>
    <property type="match status" value="1"/>
</dbReference>
<dbReference type="InterPro" id="IPR043128">
    <property type="entry name" value="Rev_trsase/Diguanyl_cyclase"/>
</dbReference>
<dbReference type="InterPro" id="IPR013656">
    <property type="entry name" value="PAS_4"/>
</dbReference>
<dbReference type="SMART" id="SM00091">
    <property type="entry name" value="PAS"/>
    <property type="match status" value="3"/>
</dbReference>
<dbReference type="SUPFAM" id="SSF55785">
    <property type="entry name" value="PYP-like sensor domain (PAS domain)"/>
    <property type="match status" value="3"/>
</dbReference>
<dbReference type="InterPro" id="IPR035919">
    <property type="entry name" value="EAL_sf"/>
</dbReference>
<dbReference type="SUPFAM" id="SSF55073">
    <property type="entry name" value="Nucleotide cyclase"/>
    <property type="match status" value="1"/>
</dbReference>
<evidence type="ECO:0000259" key="4">
    <source>
        <dbReference type="PROSITE" id="PS50883"/>
    </source>
</evidence>
<dbReference type="Pfam" id="PF08448">
    <property type="entry name" value="PAS_4"/>
    <property type="match status" value="1"/>
</dbReference>
<dbReference type="Gene3D" id="3.30.70.270">
    <property type="match status" value="1"/>
</dbReference>
<dbReference type="EMBL" id="SMYL01000002">
    <property type="protein sequence ID" value="TDK67580.1"/>
    <property type="molecule type" value="Genomic_DNA"/>
</dbReference>
<dbReference type="CDD" id="cd01949">
    <property type="entry name" value="GGDEF"/>
    <property type="match status" value="1"/>
</dbReference>
<dbReference type="Pfam" id="PF00990">
    <property type="entry name" value="GGDEF"/>
    <property type="match status" value="1"/>
</dbReference>
<dbReference type="InterPro" id="IPR001610">
    <property type="entry name" value="PAC"/>
</dbReference>
<dbReference type="Gene3D" id="3.30.450.40">
    <property type="match status" value="1"/>
</dbReference>
<evidence type="ECO:0000259" key="3">
    <source>
        <dbReference type="PROSITE" id="PS50113"/>
    </source>
</evidence>
<proteinExistence type="predicted"/>
<feature type="domain" description="PAS" evidence="2">
    <location>
        <begin position="37"/>
        <end position="87"/>
    </location>
</feature>
<dbReference type="Pfam" id="PF08447">
    <property type="entry name" value="PAS_3"/>
    <property type="match status" value="1"/>
</dbReference>
<organism evidence="6 7">
    <name type="scientific">Sapientia aquatica</name>
    <dbReference type="NCBI Taxonomy" id="1549640"/>
    <lineage>
        <taxon>Bacteria</taxon>
        <taxon>Pseudomonadati</taxon>
        <taxon>Pseudomonadota</taxon>
        <taxon>Betaproteobacteria</taxon>
        <taxon>Burkholderiales</taxon>
        <taxon>Oxalobacteraceae</taxon>
        <taxon>Sapientia</taxon>
    </lineage>
</organism>
<dbReference type="NCBIfam" id="TIGR00229">
    <property type="entry name" value="sensory_box"/>
    <property type="match status" value="3"/>
</dbReference>
<name>A0A4R5W4E3_9BURK</name>
<feature type="domain" description="EAL" evidence="4">
    <location>
        <begin position="770"/>
        <end position="1024"/>
    </location>
</feature>
<dbReference type="CDD" id="cd00130">
    <property type="entry name" value="PAS"/>
    <property type="match status" value="3"/>
</dbReference>
<comment type="catalytic activity">
    <reaction evidence="1">
        <text>3',3'-c-di-GMP + H2O = 5'-phosphoguanylyl(3'-&gt;5')guanosine + H(+)</text>
        <dbReference type="Rhea" id="RHEA:24902"/>
        <dbReference type="ChEBI" id="CHEBI:15377"/>
        <dbReference type="ChEBI" id="CHEBI:15378"/>
        <dbReference type="ChEBI" id="CHEBI:58754"/>
        <dbReference type="ChEBI" id="CHEBI:58805"/>
        <dbReference type="EC" id="3.1.4.52"/>
    </reaction>
    <physiologicalReaction direction="left-to-right" evidence="1">
        <dbReference type="Rhea" id="RHEA:24903"/>
    </physiologicalReaction>
</comment>
<dbReference type="Proteomes" id="UP000294829">
    <property type="component" value="Unassembled WGS sequence"/>
</dbReference>
<evidence type="ECO:0000259" key="5">
    <source>
        <dbReference type="PROSITE" id="PS50887"/>
    </source>
</evidence>
<feature type="domain" description="PAC" evidence="3">
    <location>
        <begin position="535"/>
        <end position="591"/>
    </location>
</feature>
<dbReference type="InterPro" id="IPR000700">
    <property type="entry name" value="PAS-assoc_C"/>
</dbReference>
<dbReference type="InterPro" id="IPR001633">
    <property type="entry name" value="EAL_dom"/>
</dbReference>
<feature type="domain" description="GGDEF" evidence="5">
    <location>
        <begin position="623"/>
        <end position="761"/>
    </location>
</feature>
<dbReference type="SMART" id="SM00052">
    <property type="entry name" value="EAL"/>
    <property type="match status" value="1"/>
</dbReference>
<dbReference type="PANTHER" id="PTHR44757:SF2">
    <property type="entry name" value="BIOFILM ARCHITECTURE MAINTENANCE PROTEIN MBAA"/>
    <property type="match status" value="1"/>
</dbReference>
<evidence type="ECO:0000259" key="2">
    <source>
        <dbReference type="PROSITE" id="PS50112"/>
    </source>
</evidence>
<gene>
    <name evidence="6" type="ORF">E2I14_07495</name>
</gene>
<dbReference type="OrthoDB" id="9813903at2"/>
<dbReference type="Gene3D" id="3.20.20.450">
    <property type="entry name" value="EAL domain"/>
    <property type="match status" value="1"/>
</dbReference>
<dbReference type="InterPro" id="IPR003018">
    <property type="entry name" value="GAF"/>
</dbReference>
<dbReference type="FunFam" id="3.30.70.270:FF:000001">
    <property type="entry name" value="Diguanylate cyclase domain protein"/>
    <property type="match status" value="1"/>
</dbReference>
<dbReference type="InterPro" id="IPR000014">
    <property type="entry name" value="PAS"/>
</dbReference>
<dbReference type="FunFam" id="3.20.20.450:FF:000001">
    <property type="entry name" value="Cyclic di-GMP phosphodiesterase yahA"/>
    <property type="match status" value="1"/>
</dbReference>
<comment type="caution">
    <text evidence="6">The sequence shown here is derived from an EMBL/GenBank/DDBJ whole genome shotgun (WGS) entry which is preliminary data.</text>
</comment>
<dbReference type="SMART" id="SM00065">
    <property type="entry name" value="GAF"/>
    <property type="match status" value="1"/>
</dbReference>
<dbReference type="CDD" id="cd01948">
    <property type="entry name" value="EAL"/>
    <property type="match status" value="1"/>
</dbReference>
<keyword evidence="7" id="KW-1185">Reference proteome</keyword>
<protein>
    <submittedName>
        <fullName evidence="6">EAL domain-containing protein</fullName>
    </submittedName>
</protein>